<evidence type="ECO:0000256" key="3">
    <source>
        <dbReference type="ARBA" id="ARBA00022729"/>
    </source>
</evidence>
<dbReference type="InterPro" id="IPR009094">
    <property type="entry name" value="DiS-bond_isomerase_DsbC/G_N_sf"/>
</dbReference>
<comment type="function">
    <text evidence="7">Required for disulfide bond formation in some periplasmic proteins. Acts by transferring its disulfide bond to other proteins and is reduced in the process.</text>
</comment>
<feature type="chain" id="PRO_5015798550" description="Thiol:disulfide interchange protein" evidence="7">
    <location>
        <begin position="20"/>
        <end position="233"/>
    </location>
</feature>
<comment type="similarity">
    <text evidence="2 7">Belongs to the thioredoxin family. DsbC subfamily.</text>
</comment>
<dbReference type="GO" id="GO:0016853">
    <property type="term" value="F:isomerase activity"/>
    <property type="evidence" value="ECO:0007669"/>
    <property type="project" value="UniProtKB-KW"/>
</dbReference>
<evidence type="ECO:0000259" key="8">
    <source>
        <dbReference type="Pfam" id="PF10411"/>
    </source>
</evidence>
<dbReference type="Gene3D" id="3.10.450.70">
    <property type="entry name" value="Disulphide bond isomerase, DsbC/G, N-terminal"/>
    <property type="match status" value="1"/>
</dbReference>
<organism evidence="10">
    <name type="scientific">Candidatus Nitrotoga fabula</name>
    <dbReference type="NCBI Taxonomy" id="2182327"/>
    <lineage>
        <taxon>Bacteria</taxon>
        <taxon>Pseudomonadati</taxon>
        <taxon>Pseudomonadota</taxon>
        <taxon>Betaproteobacteria</taxon>
        <taxon>Nitrosomonadales</taxon>
        <taxon>Gallionellaceae</taxon>
        <taxon>Candidatus Nitrotoga</taxon>
    </lineage>
</organism>
<proteinExistence type="inferred from homology"/>
<keyword evidence="3 7" id="KW-0732">Signal</keyword>
<feature type="signal peptide" evidence="7">
    <location>
        <begin position="1"/>
        <end position="19"/>
    </location>
</feature>
<evidence type="ECO:0000256" key="6">
    <source>
        <dbReference type="ARBA" id="ARBA00023284"/>
    </source>
</evidence>
<dbReference type="EMBL" id="LS423452">
    <property type="protein sequence ID" value="SPS04536.1"/>
    <property type="molecule type" value="Genomic_DNA"/>
</dbReference>
<feature type="domain" description="Thioredoxin-like fold" evidence="9">
    <location>
        <begin position="107"/>
        <end position="226"/>
    </location>
</feature>
<dbReference type="SUPFAM" id="SSF54423">
    <property type="entry name" value="DsbC/DsbG N-terminal domain-like"/>
    <property type="match status" value="1"/>
</dbReference>
<keyword evidence="5" id="KW-1015">Disulfide bond</keyword>
<name>A0A2X0SFI8_9PROT</name>
<comment type="subcellular location">
    <subcellularLocation>
        <location evidence="1 7">Periplasm</location>
    </subcellularLocation>
</comment>
<evidence type="ECO:0000256" key="1">
    <source>
        <dbReference type="ARBA" id="ARBA00004418"/>
    </source>
</evidence>
<dbReference type="Pfam" id="PF13098">
    <property type="entry name" value="Thioredoxin_2"/>
    <property type="match status" value="1"/>
</dbReference>
<gene>
    <name evidence="10" type="ORF">NITFAB_0125</name>
</gene>
<reference evidence="10" key="1">
    <citation type="submission" date="2018-05" db="EMBL/GenBank/DDBJ databases">
        <authorList>
            <person name="Lanie J.A."/>
            <person name="Ng W.-L."/>
            <person name="Kazmierczak K.M."/>
            <person name="Andrzejewski T.M."/>
            <person name="Davidsen T.M."/>
            <person name="Wayne K.J."/>
            <person name="Tettelin H."/>
            <person name="Glass J.I."/>
            <person name="Rusch D."/>
            <person name="Podicherti R."/>
            <person name="Tsui H.-C.T."/>
            <person name="Winkler M.E."/>
        </authorList>
    </citation>
    <scope>NUCLEOTIDE SEQUENCE</scope>
    <source>
        <strain evidence="10">KNB</strain>
    </source>
</reference>
<evidence type="ECO:0000256" key="4">
    <source>
        <dbReference type="ARBA" id="ARBA00022764"/>
    </source>
</evidence>
<sequence>MIKFFLALLVSFSFSYAHADASKVKDLLQKNYPQLGKVEQISRANILNLYEVVVQDQLFYTDENAQYLIDGNIYDLKNMRNLTDERSRKLFAIDFNTLPFDIAIKKVKGNGQRKMAYFSDPNCSFCKKLESELKNVDNVTLYIFMLSIFPGSDKKVRGVWCSKDPVKAWDSLMLSNVQPVSGTCDVPSAKLHELSQKLKIKGTPVLVFADGVQVPGFRPAAMLEKSLNSTTNP</sequence>
<dbReference type="Pfam" id="PF10411">
    <property type="entry name" value="DsbC_N"/>
    <property type="match status" value="1"/>
</dbReference>
<dbReference type="Gene3D" id="3.40.30.10">
    <property type="entry name" value="Glutaredoxin"/>
    <property type="match status" value="1"/>
</dbReference>
<dbReference type="InterPro" id="IPR051470">
    <property type="entry name" value="Thiol:disulfide_interchange"/>
</dbReference>
<protein>
    <recommendedName>
        <fullName evidence="7">Thiol:disulfide interchange protein</fullName>
    </recommendedName>
</protein>
<dbReference type="InterPro" id="IPR036249">
    <property type="entry name" value="Thioredoxin-like_sf"/>
</dbReference>
<keyword evidence="6 7" id="KW-0676">Redox-active center</keyword>
<accession>A0A2X0SFI8</accession>
<feature type="domain" description="Disulphide bond isomerase DsbC/G N-terminal" evidence="8">
    <location>
        <begin position="17"/>
        <end position="84"/>
    </location>
</feature>
<dbReference type="GO" id="GO:0042597">
    <property type="term" value="C:periplasmic space"/>
    <property type="evidence" value="ECO:0007669"/>
    <property type="project" value="UniProtKB-SubCell"/>
</dbReference>
<dbReference type="InterPro" id="IPR033954">
    <property type="entry name" value="DiS-bond_Isoase_DsbC/G"/>
</dbReference>
<dbReference type="SUPFAM" id="SSF52833">
    <property type="entry name" value="Thioredoxin-like"/>
    <property type="match status" value="1"/>
</dbReference>
<keyword evidence="10" id="KW-0413">Isomerase</keyword>
<evidence type="ECO:0000313" key="10">
    <source>
        <dbReference type="EMBL" id="SPS04536.1"/>
    </source>
</evidence>
<dbReference type="PANTHER" id="PTHR35272">
    <property type="entry name" value="THIOL:DISULFIDE INTERCHANGE PROTEIN DSBC-RELATED"/>
    <property type="match status" value="1"/>
</dbReference>
<dbReference type="PANTHER" id="PTHR35272:SF3">
    <property type="entry name" value="THIOL:DISULFIDE INTERCHANGE PROTEIN DSBC"/>
    <property type="match status" value="1"/>
</dbReference>
<keyword evidence="4 7" id="KW-0574">Periplasm</keyword>
<evidence type="ECO:0000256" key="5">
    <source>
        <dbReference type="ARBA" id="ARBA00023157"/>
    </source>
</evidence>
<evidence type="ECO:0000256" key="7">
    <source>
        <dbReference type="RuleBase" id="RU364038"/>
    </source>
</evidence>
<dbReference type="AlphaFoldDB" id="A0A2X0SFI8"/>
<evidence type="ECO:0000259" key="9">
    <source>
        <dbReference type="Pfam" id="PF13098"/>
    </source>
</evidence>
<dbReference type="InterPro" id="IPR018950">
    <property type="entry name" value="DiS-bond_isomerase_DsbC/G_N"/>
</dbReference>
<dbReference type="InterPro" id="IPR012336">
    <property type="entry name" value="Thioredoxin-like_fold"/>
</dbReference>
<evidence type="ECO:0000256" key="2">
    <source>
        <dbReference type="ARBA" id="ARBA00009813"/>
    </source>
</evidence>
<dbReference type="CDD" id="cd03020">
    <property type="entry name" value="DsbA_DsbC_DsbG"/>
    <property type="match status" value="1"/>
</dbReference>